<dbReference type="Pfam" id="PF24035">
    <property type="entry name" value="DUF7344"/>
    <property type="match status" value="1"/>
</dbReference>
<dbReference type="Proteomes" id="UP001597119">
    <property type="component" value="Unassembled WGS sequence"/>
</dbReference>
<organism evidence="3 4">
    <name type="scientific">Halorientalis brevis</name>
    <dbReference type="NCBI Taxonomy" id="1126241"/>
    <lineage>
        <taxon>Archaea</taxon>
        <taxon>Methanobacteriati</taxon>
        <taxon>Methanobacteriota</taxon>
        <taxon>Stenosarchaea group</taxon>
        <taxon>Halobacteria</taxon>
        <taxon>Halobacteriales</taxon>
        <taxon>Haloarculaceae</taxon>
        <taxon>Halorientalis</taxon>
    </lineage>
</organism>
<dbReference type="AlphaFoldDB" id="A0ABD6C926"/>
<dbReference type="RefSeq" id="WP_247379114.1">
    <property type="nucleotide sequence ID" value="NZ_JALLGV010000007.1"/>
</dbReference>
<keyword evidence="4" id="KW-1185">Reference proteome</keyword>
<dbReference type="Gene3D" id="1.10.10.10">
    <property type="entry name" value="Winged helix-like DNA-binding domain superfamily/Winged helix DNA-binding domain"/>
    <property type="match status" value="1"/>
</dbReference>
<feature type="compositionally biased region" description="Polar residues" evidence="1">
    <location>
        <begin position="112"/>
        <end position="135"/>
    </location>
</feature>
<gene>
    <name evidence="3" type="ORF">ACFR9U_06995</name>
</gene>
<evidence type="ECO:0000256" key="1">
    <source>
        <dbReference type="SAM" id="MobiDB-lite"/>
    </source>
</evidence>
<proteinExistence type="predicted"/>
<feature type="region of interest" description="Disordered" evidence="1">
    <location>
        <begin position="107"/>
        <end position="135"/>
    </location>
</feature>
<accession>A0ABD6C926</accession>
<dbReference type="InterPro" id="IPR055768">
    <property type="entry name" value="DUF7344"/>
</dbReference>
<dbReference type="InterPro" id="IPR036388">
    <property type="entry name" value="WH-like_DNA-bd_sf"/>
</dbReference>
<dbReference type="EMBL" id="JBHUDJ010000002">
    <property type="protein sequence ID" value="MFD1586725.1"/>
    <property type="molecule type" value="Genomic_DNA"/>
</dbReference>
<evidence type="ECO:0000259" key="2">
    <source>
        <dbReference type="Pfam" id="PF24035"/>
    </source>
</evidence>
<protein>
    <recommendedName>
        <fullName evidence="2">DUF7344 domain-containing protein</fullName>
    </recommendedName>
</protein>
<comment type="caution">
    <text evidence="3">The sequence shown here is derived from an EMBL/GenBank/DDBJ whole genome shotgun (WGS) entry which is preliminary data.</text>
</comment>
<sequence>MSENGGIRSCSDAVGGTARLQRDGASRDDLFEALAHARRRRSLAYLRATEEDVAVDELAKHVATAERSGGETVTAADRQRVATSLYHAHLPKLVDAGLVAWQDPDERDRVTTTRAGQSLPTELSWMPSSSDTGGE</sequence>
<evidence type="ECO:0000313" key="4">
    <source>
        <dbReference type="Proteomes" id="UP001597119"/>
    </source>
</evidence>
<feature type="domain" description="DUF7344" evidence="2">
    <location>
        <begin position="31"/>
        <end position="103"/>
    </location>
</feature>
<reference evidence="3 4" key="1">
    <citation type="journal article" date="2019" name="Int. J. Syst. Evol. Microbiol.">
        <title>The Global Catalogue of Microorganisms (GCM) 10K type strain sequencing project: providing services to taxonomists for standard genome sequencing and annotation.</title>
        <authorList>
            <consortium name="The Broad Institute Genomics Platform"/>
            <consortium name="The Broad Institute Genome Sequencing Center for Infectious Disease"/>
            <person name="Wu L."/>
            <person name="Ma J."/>
        </authorList>
    </citation>
    <scope>NUCLEOTIDE SEQUENCE [LARGE SCALE GENOMIC DNA]</scope>
    <source>
        <strain evidence="3 4">CGMCC 1.12125</strain>
    </source>
</reference>
<name>A0ABD6C926_9EURY</name>
<evidence type="ECO:0000313" key="3">
    <source>
        <dbReference type="EMBL" id="MFD1586725.1"/>
    </source>
</evidence>